<evidence type="ECO:0000313" key="1">
    <source>
        <dbReference type="EMBL" id="GAI98415.1"/>
    </source>
</evidence>
<dbReference type="AlphaFoldDB" id="X1UEW7"/>
<feature type="non-terminal residue" evidence="1">
    <location>
        <position position="83"/>
    </location>
</feature>
<gene>
    <name evidence="1" type="ORF">S12H4_35394</name>
</gene>
<evidence type="ECO:0008006" key="2">
    <source>
        <dbReference type="Google" id="ProtNLM"/>
    </source>
</evidence>
<dbReference type="EMBL" id="BARW01021015">
    <property type="protein sequence ID" value="GAI98415.1"/>
    <property type="molecule type" value="Genomic_DNA"/>
</dbReference>
<protein>
    <recommendedName>
        <fullName evidence="2">DUF222 domain-containing protein</fullName>
    </recommendedName>
</protein>
<organism evidence="1">
    <name type="scientific">marine sediment metagenome</name>
    <dbReference type="NCBI Taxonomy" id="412755"/>
    <lineage>
        <taxon>unclassified sequences</taxon>
        <taxon>metagenomes</taxon>
        <taxon>ecological metagenomes</taxon>
    </lineage>
</organism>
<name>X1UEW7_9ZZZZ</name>
<proteinExistence type="predicted"/>
<accession>X1UEW7</accession>
<sequence length="83" mass="9336">MNPPVPAAIPTGLPDPEYHIRLARLENKITELAAHINAATFQLLKLICEYDEQDGWWQHGVASCAHWLQWQCGTTIGTAREKV</sequence>
<comment type="caution">
    <text evidence="1">The sequence shown here is derived from an EMBL/GenBank/DDBJ whole genome shotgun (WGS) entry which is preliminary data.</text>
</comment>
<reference evidence="1" key="1">
    <citation type="journal article" date="2014" name="Front. Microbiol.">
        <title>High frequency of phylogenetically diverse reductive dehalogenase-homologous genes in deep subseafloor sedimentary metagenomes.</title>
        <authorList>
            <person name="Kawai M."/>
            <person name="Futagami T."/>
            <person name="Toyoda A."/>
            <person name="Takaki Y."/>
            <person name="Nishi S."/>
            <person name="Hori S."/>
            <person name="Arai W."/>
            <person name="Tsubouchi T."/>
            <person name="Morono Y."/>
            <person name="Uchiyama I."/>
            <person name="Ito T."/>
            <person name="Fujiyama A."/>
            <person name="Inagaki F."/>
            <person name="Takami H."/>
        </authorList>
    </citation>
    <scope>NUCLEOTIDE SEQUENCE</scope>
    <source>
        <strain evidence="1">Expedition CK06-06</strain>
    </source>
</reference>